<accession>H1HMD2</accession>
<dbReference type="EMBL" id="AGEK01000025">
    <property type="protein sequence ID" value="EHO70767.1"/>
    <property type="molecule type" value="Genomic_DNA"/>
</dbReference>
<sequence length="354" mass="39765">MSIFVLCNLNYYLPINLKPMEIKNSNRGKLQNMEHFQFAGHVLALCEESKIKKLEPLLAPLKKALAEEDKALNLPRRQEGTRELKKLDKARDQAYRSLQLLVELNMNESEEEFKKSAEVLSDILARYPRVTQSNYDKASGMIKNLITDLQSPAASSHVLHISAQPYVDRLDLANKTFDSRYRTRLKSAVPTGTFDMKALRAETDKALKAVLRRMDSLDDLEPETPKLAELITQYNALVDKKSSTLSHRAGTSQIARDKRTAEYDAMLKPGFAQLEETLGLPAESLSFTGKTEGSGPKRHYQLAIKGQAGADGKPRTIWVGVNKNGSLFEYKKIAIEKPKQEGEKPAPVPPKKKE</sequence>
<dbReference type="AlphaFoldDB" id="H1HMD2"/>
<dbReference type="Pfam" id="PF19775">
    <property type="entry name" value="DUF6261"/>
    <property type="match status" value="1"/>
</dbReference>
<gene>
    <name evidence="1" type="ORF">HMPREF9944_01386</name>
</gene>
<dbReference type="Proteomes" id="UP000003167">
    <property type="component" value="Unassembled WGS sequence"/>
</dbReference>
<evidence type="ECO:0000313" key="2">
    <source>
        <dbReference type="Proteomes" id="UP000003167"/>
    </source>
</evidence>
<dbReference type="PATRIC" id="fig|999422.3.peg.1438"/>
<dbReference type="STRING" id="999422.HMPREF9944_01386"/>
<dbReference type="HOGENOM" id="CLU_063447_0_0_10"/>
<evidence type="ECO:0000313" key="1">
    <source>
        <dbReference type="EMBL" id="EHO70767.1"/>
    </source>
</evidence>
<proteinExistence type="predicted"/>
<organism evidence="1 2">
    <name type="scientific">Segatella maculosa OT 289</name>
    <dbReference type="NCBI Taxonomy" id="999422"/>
    <lineage>
        <taxon>Bacteria</taxon>
        <taxon>Pseudomonadati</taxon>
        <taxon>Bacteroidota</taxon>
        <taxon>Bacteroidia</taxon>
        <taxon>Bacteroidales</taxon>
        <taxon>Prevotellaceae</taxon>
        <taxon>Segatella</taxon>
    </lineage>
</organism>
<reference evidence="1 2" key="1">
    <citation type="submission" date="2011-12" db="EMBL/GenBank/DDBJ databases">
        <title>The Genome Sequence of Prevotella maculosa OT 289.</title>
        <authorList>
            <consortium name="The Broad Institute Genome Sequencing Platform"/>
            <person name="Earl A."/>
            <person name="Ward D."/>
            <person name="Feldgarden M."/>
            <person name="Gevers D."/>
            <person name="Izard J."/>
            <person name="Blanton J.M."/>
            <person name="Mathney J."/>
            <person name="Tanner A.C."/>
            <person name="Dewhirst F.E."/>
            <person name="Young S.K."/>
            <person name="Zeng Q."/>
            <person name="Gargeya S."/>
            <person name="Fitzgerald M."/>
            <person name="Haas B."/>
            <person name="Abouelleil A."/>
            <person name="Alvarado L."/>
            <person name="Arachchi H.M."/>
            <person name="Berlin A."/>
            <person name="Chapman S.B."/>
            <person name="Gearin G."/>
            <person name="Goldberg J."/>
            <person name="Griggs A."/>
            <person name="Gujja S."/>
            <person name="Hansen M."/>
            <person name="Heiman D."/>
            <person name="Howarth C."/>
            <person name="Larimer J."/>
            <person name="Lui A."/>
            <person name="MacDonald P.J.P."/>
            <person name="McCowen C."/>
            <person name="Montmayeur A."/>
            <person name="Murphy C."/>
            <person name="Neiman D."/>
            <person name="Pearson M."/>
            <person name="Priest M."/>
            <person name="Roberts A."/>
            <person name="Saif S."/>
            <person name="Shea T."/>
            <person name="Sisk P."/>
            <person name="Stolte C."/>
            <person name="Sykes S."/>
            <person name="Wortman J."/>
            <person name="Nusbaum C."/>
            <person name="Birren B."/>
        </authorList>
    </citation>
    <scope>NUCLEOTIDE SEQUENCE [LARGE SCALE GENOMIC DNA]</scope>
    <source>
        <strain evidence="1 2">OT 289</strain>
    </source>
</reference>
<protein>
    <submittedName>
        <fullName evidence="1">Uncharacterized protein</fullName>
    </submittedName>
</protein>
<comment type="caution">
    <text evidence="1">The sequence shown here is derived from an EMBL/GenBank/DDBJ whole genome shotgun (WGS) entry which is preliminary data.</text>
</comment>
<name>H1HMD2_9BACT</name>
<dbReference type="InterPro" id="IPR046228">
    <property type="entry name" value="DUF6261"/>
</dbReference>
<keyword evidence="2" id="KW-1185">Reference proteome</keyword>